<keyword evidence="3" id="KW-1185">Reference proteome</keyword>
<evidence type="ECO:0000256" key="1">
    <source>
        <dbReference type="SAM" id="SignalP"/>
    </source>
</evidence>
<feature type="signal peptide" evidence="1">
    <location>
        <begin position="1"/>
        <end position="24"/>
    </location>
</feature>
<sequence length="103" mass="11238">MSLCPYLPLFIVPVFLSCFDGGGGNTSSRRYGAATEDDHLQLPLRRRTVSLLAPRFHLNDCGKNTSNLRSSTTVGCIATLLSMTPHPLSLLRTIGAPEVPLRR</sequence>
<accession>A0AA39UB29</accession>
<dbReference type="AlphaFoldDB" id="A0AA39UB29"/>
<evidence type="ECO:0000313" key="2">
    <source>
        <dbReference type="EMBL" id="KAK0472185.1"/>
    </source>
</evidence>
<dbReference type="Proteomes" id="UP001175227">
    <property type="component" value="Unassembled WGS sequence"/>
</dbReference>
<proteinExistence type="predicted"/>
<comment type="caution">
    <text evidence="2">The sequence shown here is derived from an EMBL/GenBank/DDBJ whole genome shotgun (WGS) entry which is preliminary data.</text>
</comment>
<feature type="chain" id="PRO_5041298360" description="Secreted protein" evidence="1">
    <location>
        <begin position="25"/>
        <end position="103"/>
    </location>
</feature>
<name>A0AA39UB29_9AGAR</name>
<keyword evidence="1" id="KW-0732">Signal</keyword>
<dbReference type="EMBL" id="JAUEPR010000043">
    <property type="protein sequence ID" value="KAK0472185.1"/>
    <property type="molecule type" value="Genomic_DNA"/>
</dbReference>
<reference evidence="2" key="1">
    <citation type="submission" date="2023-06" db="EMBL/GenBank/DDBJ databases">
        <authorList>
            <consortium name="Lawrence Berkeley National Laboratory"/>
            <person name="Ahrendt S."/>
            <person name="Sahu N."/>
            <person name="Indic B."/>
            <person name="Wong-Bajracharya J."/>
            <person name="Merenyi Z."/>
            <person name="Ke H.-M."/>
            <person name="Monk M."/>
            <person name="Kocsube S."/>
            <person name="Drula E."/>
            <person name="Lipzen A."/>
            <person name="Balint B."/>
            <person name="Henrissat B."/>
            <person name="Andreopoulos B."/>
            <person name="Martin F.M."/>
            <person name="Harder C.B."/>
            <person name="Rigling D."/>
            <person name="Ford K.L."/>
            <person name="Foster G.D."/>
            <person name="Pangilinan J."/>
            <person name="Papanicolaou A."/>
            <person name="Barry K."/>
            <person name="LaButti K."/>
            <person name="Viragh M."/>
            <person name="Koriabine M."/>
            <person name="Yan M."/>
            <person name="Riley R."/>
            <person name="Champramary S."/>
            <person name="Plett K.L."/>
            <person name="Tsai I.J."/>
            <person name="Slot J."/>
            <person name="Sipos G."/>
            <person name="Plett J."/>
            <person name="Nagy L.G."/>
            <person name="Grigoriev I.V."/>
        </authorList>
    </citation>
    <scope>NUCLEOTIDE SEQUENCE</scope>
    <source>
        <strain evidence="2">ICMP 16352</strain>
    </source>
</reference>
<organism evidence="2 3">
    <name type="scientific">Armillaria novae-zelandiae</name>
    <dbReference type="NCBI Taxonomy" id="153914"/>
    <lineage>
        <taxon>Eukaryota</taxon>
        <taxon>Fungi</taxon>
        <taxon>Dikarya</taxon>
        <taxon>Basidiomycota</taxon>
        <taxon>Agaricomycotina</taxon>
        <taxon>Agaricomycetes</taxon>
        <taxon>Agaricomycetidae</taxon>
        <taxon>Agaricales</taxon>
        <taxon>Marasmiineae</taxon>
        <taxon>Physalacriaceae</taxon>
        <taxon>Armillaria</taxon>
    </lineage>
</organism>
<evidence type="ECO:0008006" key="4">
    <source>
        <dbReference type="Google" id="ProtNLM"/>
    </source>
</evidence>
<evidence type="ECO:0000313" key="3">
    <source>
        <dbReference type="Proteomes" id="UP001175227"/>
    </source>
</evidence>
<gene>
    <name evidence="2" type="ORF">IW261DRAFT_1509475</name>
</gene>
<protein>
    <recommendedName>
        <fullName evidence="4">Secreted protein</fullName>
    </recommendedName>
</protein>